<reference evidence="9" key="1">
    <citation type="journal article" date="2019" name="Int. J. Syst. Evol. Microbiol.">
        <title>The Global Catalogue of Microorganisms (GCM) 10K type strain sequencing project: providing services to taxonomists for standard genome sequencing and annotation.</title>
        <authorList>
            <consortium name="The Broad Institute Genomics Platform"/>
            <consortium name="The Broad Institute Genome Sequencing Center for Infectious Disease"/>
            <person name="Wu L."/>
            <person name="Ma J."/>
        </authorList>
    </citation>
    <scope>NUCLEOTIDE SEQUENCE [LARGE SCALE GENOMIC DNA]</scope>
    <source>
        <strain evidence="9">JCM 9377</strain>
    </source>
</reference>
<dbReference type="Gene3D" id="1.10.10.10">
    <property type="entry name" value="Winged helix-like DNA-binding domain superfamily/Winged helix DNA-binding domain"/>
    <property type="match status" value="1"/>
</dbReference>
<feature type="region of interest" description="Disordered" evidence="5">
    <location>
        <begin position="192"/>
        <end position="243"/>
    </location>
</feature>
<dbReference type="PANTHER" id="PTHR30173:SF36">
    <property type="entry name" value="ECF RNA POLYMERASE SIGMA FACTOR SIGJ"/>
    <property type="match status" value="1"/>
</dbReference>
<protein>
    <recommendedName>
        <fullName evidence="10">RNA polymerase sigma factor (Sigma-70 family)</fullName>
    </recommendedName>
</protein>
<feature type="domain" description="RNA polymerase sigma-70 region 2" evidence="6">
    <location>
        <begin position="4"/>
        <end position="66"/>
    </location>
</feature>
<dbReference type="InterPro" id="IPR036388">
    <property type="entry name" value="WH-like_DNA-bd_sf"/>
</dbReference>
<dbReference type="InterPro" id="IPR013249">
    <property type="entry name" value="RNA_pol_sigma70_r4_t2"/>
</dbReference>
<keyword evidence="4" id="KW-0804">Transcription</keyword>
<evidence type="ECO:0000256" key="5">
    <source>
        <dbReference type="SAM" id="MobiDB-lite"/>
    </source>
</evidence>
<comment type="caution">
    <text evidence="8">The sequence shown here is derived from an EMBL/GenBank/DDBJ whole genome shotgun (WGS) entry which is preliminary data.</text>
</comment>
<dbReference type="Gene3D" id="1.10.1740.10">
    <property type="match status" value="1"/>
</dbReference>
<evidence type="ECO:0000259" key="7">
    <source>
        <dbReference type="Pfam" id="PF08281"/>
    </source>
</evidence>
<accession>A0ABP6QDD7</accession>
<evidence type="ECO:0000256" key="4">
    <source>
        <dbReference type="ARBA" id="ARBA00023163"/>
    </source>
</evidence>
<feature type="compositionally biased region" description="Basic and acidic residues" evidence="5">
    <location>
        <begin position="193"/>
        <end position="203"/>
    </location>
</feature>
<proteinExistence type="inferred from homology"/>
<dbReference type="InterPro" id="IPR013324">
    <property type="entry name" value="RNA_pol_sigma_r3/r4-like"/>
</dbReference>
<evidence type="ECO:0000256" key="1">
    <source>
        <dbReference type="ARBA" id="ARBA00010641"/>
    </source>
</evidence>
<dbReference type="InterPro" id="IPR014284">
    <property type="entry name" value="RNA_pol_sigma-70_dom"/>
</dbReference>
<organism evidence="8 9">
    <name type="scientific">Actinocorallia longicatena</name>
    <dbReference type="NCBI Taxonomy" id="111803"/>
    <lineage>
        <taxon>Bacteria</taxon>
        <taxon>Bacillati</taxon>
        <taxon>Actinomycetota</taxon>
        <taxon>Actinomycetes</taxon>
        <taxon>Streptosporangiales</taxon>
        <taxon>Thermomonosporaceae</taxon>
        <taxon>Actinocorallia</taxon>
    </lineage>
</organism>
<dbReference type="EMBL" id="BAAAUV010000012">
    <property type="protein sequence ID" value="GAA3221692.1"/>
    <property type="molecule type" value="Genomic_DNA"/>
</dbReference>
<gene>
    <name evidence="8" type="ORF">GCM10010468_46990</name>
</gene>
<evidence type="ECO:0000313" key="9">
    <source>
        <dbReference type="Proteomes" id="UP001501237"/>
    </source>
</evidence>
<dbReference type="PANTHER" id="PTHR30173">
    <property type="entry name" value="SIGMA 19 FACTOR"/>
    <property type="match status" value="1"/>
</dbReference>
<evidence type="ECO:0000256" key="3">
    <source>
        <dbReference type="ARBA" id="ARBA00023082"/>
    </source>
</evidence>
<name>A0ABP6QDD7_9ACTN</name>
<dbReference type="Pfam" id="PF08281">
    <property type="entry name" value="Sigma70_r4_2"/>
    <property type="match status" value="1"/>
</dbReference>
<dbReference type="NCBIfam" id="TIGR02937">
    <property type="entry name" value="sigma70-ECF"/>
    <property type="match status" value="1"/>
</dbReference>
<evidence type="ECO:0000313" key="8">
    <source>
        <dbReference type="EMBL" id="GAA3221692.1"/>
    </source>
</evidence>
<feature type="domain" description="RNA polymerase sigma factor 70 region 4 type 2" evidence="7">
    <location>
        <begin position="101"/>
        <end position="151"/>
    </location>
</feature>
<keyword evidence="9" id="KW-1185">Reference proteome</keyword>
<dbReference type="SUPFAM" id="SSF88946">
    <property type="entry name" value="Sigma2 domain of RNA polymerase sigma factors"/>
    <property type="match status" value="1"/>
</dbReference>
<dbReference type="InterPro" id="IPR013325">
    <property type="entry name" value="RNA_pol_sigma_r2"/>
</dbReference>
<dbReference type="SUPFAM" id="SSF88659">
    <property type="entry name" value="Sigma3 and sigma4 domains of RNA polymerase sigma factors"/>
    <property type="match status" value="1"/>
</dbReference>
<dbReference type="InterPro" id="IPR007627">
    <property type="entry name" value="RNA_pol_sigma70_r2"/>
</dbReference>
<dbReference type="InterPro" id="IPR052704">
    <property type="entry name" value="ECF_Sigma-70_Domain"/>
</dbReference>
<comment type="similarity">
    <text evidence="1">Belongs to the sigma-70 factor family. ECF subfamily.</text>
</comment>
<keyword evidence="2" id="KW-0805">Transcription regulation</keyword>
<dbReference type="Proteomes" id="UP001501237">
    <property type="component" value="Unassembled WGS sequence"/>
</dbReference>
<keyword evidence="3" id="KW-0731">Sigma factor</keyword>
<evidence type="ECO:0000256" key="2">
    <source>
        <dbReference type="ARBA" id="ARBA00023015"/>
    </source>
</evidence>
<evidence type="ECO:0000259" key="6">
    <source>
        <dbReference type="Pfam" id="PF04542"/>
    </source>
</evidence>
<evidence type="ECO:0008006" key="10">
    <source>
        <dbReference type="Google" id="ProtNLM"/>
    </source>
</evidence>
<dbReference type="Pfam" id="PF04542">
    <property type="entry name" value="Sigma70_r2"/>
    <property type="match status" value="1"/>
</dbReference>
<sequence>MIFGEVQSRLFGIAYRRVRSASEAEDLVQDVWLRWQACDRAAVENPAAYLATAVTRLALNTVQSARVRRETSTSPWLLETVGTSPDPHLGAERGEDLESAMLLMLERLSPGERAAYILREAFDYPYARIAEIIRLSEAAARQLVSRARKHLLSGRRTRVPSAERRRLLEAFVAAARSGDLARLEEILAADMARSAEEGSERTSRTSVRGPRTPALARAVSGPGARSGGRTRVTGSAPCSVVLP</sequence>